<dbReference type="InParanoid" id="A0A0G4GT44"/>
<dbReference type="Proteomes" id="UP000041254">
    <property type="component" value="Unassembled WGS sequence"/>
</dbReference>
<gene>
    <name evidence="2" type="ORF">Vbra_23083</name>
</gene>
<feature type="compositionally biased region" description="Acidic residues" evidence="1">
    <location>
        <begin position="11"/>
        <end position="20"/>
    </location>
</feature>
<reference evidence="2 3" key="1">
    <citation type="submission" date="2014-11" db="EMBL/GenBank/DDBJ databases">
        <authorList>
            <person name="Zhu J."/>
            <person name="Qi W."/>
            <person name="Song R."/>
        </authorList>
    </citation>
    <scope>NUCLEOTIDE SEQUENCE [LARGE SCALE GENOMIC DNA]</scope>
</reference>
<evidence type="ECO:0008006" key="4">
    <source>
        <dbReference type="Google" id="ProtNLM"/>
    </source>
</evidence>
<feature type="compositionally biased region" description="Polar residues" evidence="1">
    <location>
        <begin position="634"/>
        <end position="648"/>
    </location>
</feature>
<feature type="region of interest" description="Disordered" evidence="1">
    <location>
        <begin position="30"/>
        <end position="50"/>
    </location>
</feature>
<dbReference type="EMBL" id="CDMY01000790">
    <property type="protein sequence ID" value="CEM33577.1"/>
    <property type="molecule type" value="Genomic_DNA"/>
</dbReference>
<dbReference type="VEuPathDB" id="CryptoDB:Vbra_23083"/>
<keyword evidence="3" id="KW-1185">Reference proteome</keyword>
<evidence type="ECO:0000256" key="1">
    <source>
        <dbReference type="SAM" id="MobiDB-lite"/>
    </source>
</evidence>
<feature type="region of interest" description="Disordered" evidence="1">
    <location>
        <begin position="629"/>
        <end position="653"/>
    </location>
</feature>
<dbReference type="PhylomeDB" id="A0A0G4GT44"/>
<name>A0A0G4GT44_VITBC</name>
<organism evidence="2 3">
    <name type="scientific">Vitrella brassicaformis (strain CCMP3155)</name>
    <dbReference type="NCBI Taxonomy" id="1169540"/>
    <lineage>
        <taxon>Eukaryota</taxon>
        <taxon>Sar</taxon>
        <taxon>Alveolata</taxon>
        <taxon>Colpodellida</taxon>
        <taxon>Vitrellaceae</taxon>
        <taxon>Vitrella</taxon>
    </lineage>
</organism>
<evidence type="ECO:0000313" key="3">
    <source>
        <dbReference type="Proteomes" id="UP000041254"/>
    </source>
</evidence>
<dbReference type="PANTHER" id="PTHR48462">
    <property type="entry name" value="PROTEIN, PUTATIVE-RELATED"/>
    <property type="match status" value="1"/>
</dbReference>
<dbReference type="OrthoDB" id="7485566at2759"/>
<accession>A0A0G4GT44</accession>
<dbReference type="SUPFAM" id="SSF75011">
    <property type="entry name" value="3-carboxy-cis,cis-mucoante lactonizing enzyme"/>
    <property type="match status" value="1"/>
</dbReference>
<proteinExistence type="predicted"/>
<dbReference type="PANTHER" id="PTHR48462:SF1">
    <property type="entry name" value="PROTEIN, PUTATIVE-RELATED"/>
    <property type="match status" value="1"/>
</dbReference>
<feature type="region of interest" description="Disordered" evidence="1">
    <location>
        <begin position="1"/>
        <end position="20"/>
    </location>
</feature>
<sequence length="774" mass="87057">MDDITPGANESEADGVVDKAEEELQTISLKAYGPHWTDSEPPPDDLLPSFEREGVSGEGIYILGGATGSNGYVANKLQSVLDSHRPLIERLKAFAHEQRQDSSLLFLSCAVPRLYYRLRLLPQRPSTTEVTALLRDEEVMNAAIAIHGLGEEDTTGPQRRQMALSCAVGTPAGNEKLFKAAETFIQSRREGEKRLLTTLDCTNAFNEVDRQAIVNELASQFPELFHFLWQFYGEPAELWYRLADGRSEADGVVDKAEEELQTISLKLARKKSKAYGPHWTDSEPPPDDLLPGFEREGLSSVLDSHRPLIERLKALAHEQRQDSSLLFHSCAVPRLYYSLRLLPQRPSTTEVTALLRDEEVMNAAIAIHGLGEEDTTGPQRRQMALSLDPYGDHLLCCGTGNERIWRHDLLCEEWRRIIRSVQIAVDREVNLAPEAARERLLEKLPETEVPTLAKLLEGRTKPRLQHDMTASLMRIEADALLDEFGEESRDRARLRSCRGPGASGWLTTVPAHPGLRFTNEDFVTCCRLRIGATQHPSLASDLCSCGTQLDPYGDHLLCCGTGNERIWRHDLLCEEWRRIIRSVQIAVDREVNLARLGVYPATTDPDGKRIDLYWVEKGKGMLGDVTIAHPTRPDPSTNAHHATTNRQNGAEDGKALRNAADRKHSKYDTEARASNFTIVPLSAESYGRWGDEAAALLNRMARHMRPPVYMEEGDVEFFRETAVDRWWARLSVLLQKGNAHMVRSRAWRASRWNGQERAGFAEGLLLERGPFHPR</sequence>
<dbReference type="AlphaFoldDB" id="A0A0G4GT44"/>
<protein>
    <recommendedName>
        <fullName evidence="4">Reverse transcriptase domain-containing protein</fullName>
    </recommendedName>
</protein>
<evidence type="ECO:0000313" key="2">
    <source>
        <dbReference type="EMBL" id="CEM33577.1"/>
    </source>
</evidence>